<sequence length="358" mass="38786">MSDLAISDGPATPGAPLLDVQHLSTRFSVKGKGLFAKRQSLTAVDDVSFFVREGETLGIVGESGCGKSTLGRSILRLIEPSEGRVVWSGRSLTELSPAEMRRARRDLSIIFQDPIASLDPRMTVGDIIDEPLRVAEPAMTKVERRARIQTVMGEVGLVPEMINRYPHEFSGGQAQRIGIARAIVTEPKLIVCDEPVSALDVSIQAQIVNLLADLRRRRGLTLIFISHDLSVVRLVCDRILVLYLGRVVELGARADVFDRPAHPYARALLSAAPIPDPRIARHRKRLVLAGDPPSPVNPPSGCAFRTRCPIAEPICASERPALRHVAAGHEAACHFAGEEAARRMRAVEAPALAEVAAG</sequence>
<dbReference type="Pfam" id="PF08352">
    <property type="entry name" value="oligo_HPY"/>
    <property type="match status" value="1"/>
</dbReference>
<evidence type="ECO:0000313" key="8">
    <source>
        <dbReference type="Proteomes" id="UP000542776"/>
    </source>
</evidence>
<dbReference type="FunFam" id="3.40.50.300:FF:000016">
    <property type="entry name" value="Oligopeptide ABC transporter ATP-binding component"/>
    <property type="match status" value="1"/>
</dbReference>
<dbReference type="CDD" id="cd03257">
    <property type="entry name" value="ABC_NikE_OppD_transporters"/>
    <property type="match status" value="1"/>
</dbReference>
<dbReference type="EMBL" id="JACIEK010000002">
    <property type="protein sequence ID" value="MBB3997696.1"/>
    <property type="molecule type" value="Genomic_DNA"/>
</dbReference>
<gene>
    <name evidence="7" type="ORF">GGR04_001532</name>
</gene>
<feature type="domain" description="ABC transporter" evidence="6">
    <location>
        <begin position="29"/>
        <end position="269"/>
    </location>
</feature>
<evidence type="ECO:0000256" key="4">
    <source>
        <dbReference type="ARBA" id="ARBA00022741"/>
    </source>
</evidence>
<protein>
    <submittedName>
        <fullName evidence="7">Oligopeptide transport system ATP-binding protein</fullName>
    </submittedName>
</protein>
<evidence type="ECO:0000256" key="5">
    <source>
        <dbReference type="ARBA" id="ARBA00022840"/>
    </source>
</evidence>
<dbReference type="InterPro" id="IPR050319">
    <property type="entry name" value="ABC_transp_ATP-bind"/>
</dbReference>
<dbReference type="PANTHER" id="PTHR43776">
    <property type="entry name" value="TRANSPORT ATP-BINDING PROTEIN"/>
    <property type="match status" value="1"/>
</dbReference>
<dbReference type="PANTHER" id="PTHR43776:SF7">
    <property type="entry name" value="D,D-DIPEPTIDE TRANSPORT ATP-BINDING PROTEIN DDPF-RELATED"/>
    <property type="match status" value="1"/>
</dbReference>
<dbReference type="InterPro" id="IPR017871">
    <property type="entry name" value="ABC_transporter-like_CS"/>
</dbReference>
<keyword evidence="8" id="KW-1185">Reference proteome</keyword>
<keyword evidence="4" id="KW-0547">Nucleotide-binding</keyword>
<evidence type="ECO:0000313" key="7">
    <source>
        <dbReference type="EMBL" id="MBB3997696.1"/>
    </source>
</evidence>
<keyword evidence="3" id="KW-0813">Transport</keyword>
<dbReference type="GO" id="GO:0005524">
    <property type="term" value="F:ATP binding"/>
    <property type="evidence" value="ECO:0007669"/>
    <property type="project" value="UniProtKB-KW"/>
</dbReference>
<dbReference type="InterPro" id="IPR003593">
    <property type="entry name" value="AAA+_ATPase"/>
</dbReference>
<organism evidence="7 8">
    <name type="scientific">Aureimonas pseudogalii</name>
    <dbReference type="NCBI Taxonomy" id="1744844"/>
    <lineage>
        <taxon>Bacteria</taxon>
        <taxon>Pseudomonadati</taxon>
        <taxon>Pseudomonadota</taxon>
        <taxon>Alphaproteobacteria</taxon>
        <taxon>Hyphomicrobiales</taxon>
        <taxon>Aurantimonadaceae</taxon>
        <taxon>Aureimonas</taxon>
    </lineage>
</organism>
<evidence type="ECO:0000256" key="3">
    <source>
        <dbReference type="ARBA" id="ARBA00022448"/>
    </source>
</evidence>
<dbReference type="InterPro" id="IPR003439">
    <property type="entry name" value="ABC_transporter-like_ATP-bd"/>
</dbReference>
<dbReference type="GO" id="GO:0016887">
    <property type="term" value="F:ATP hydrolysis activity"/>
    <property type="evidence" value="ECO:0007669"/>
    <property type="project" value="InterPro"/>
</dbReference>
<evidence type="ECO:0000256" key="2">
    <source>
        <dbReference type="ARBA" id="ARBA00005417"/>
    </source>
</evidence>
<dbReference type="GO" id="GO:0055085">
    <property type="term" value="P:transmembrane transport"/>
    <property type="evidence" value="ECO:0007669"/>
    <property type="project" value="UniProtKB-ARBA"/>
</dbReference>
<proteinExistence type="inferred from homology"/>
<comment type="similarity">
    <text evidence="2">Belongs to the ABC transporter superfamily.</text>
</comment>
<reference evidence="7 8" key="1">
    <citation type="submission" date="2020-08" db="EMBL/GenBank/DDBJ databases">
        <title>Genomic Encyclopedia of Type Strains, Phase IV (KMG-IV): sequencing the most valuable type-strain genomes for metagenomic binning, comparative biology and taxonomic classification.</title>
        <authorList>
            <person name="Goeker M."/>
        </authorList>
    </citation>
    <scope>NUCLEOTIDE SEQUENCE [LARGE SCALE GENOMIC DNA]</scope>
    <source>
        <strain evidence="7 8">DSM 102238</strain>
    </source>
</reference>
<evidence type="ECO:0000259" key="6">
    <source>
        <dbReference type="PROSITE" id="PS50893"/>
    </source>
</evidence>
<keyword evidence="5 7" id="KW-0067">ATP-binding</keyword>
<dbReference type="AlphaFoldDB" id="A0A7W6H359"/>
<dbReference type="Pfam" id="PF00005">
    <property type="entry name" value="ABC_tran"/>
    <property type="match status" value="1"/>
</dbReference>
<comment type="subcellular location">
    <subcellularLocation>
        <location evidence="1">Cell inner membrane</location>
        <topology evidence="1">Peripheral membrane protein</topology>
    </subcellularLocation>
</comment>
<dbReference type="GO" id="GO:0005886">
    <property type="term" value="C:plasma membrane"/>
    <property type="evidence" value="ECO:0007669"/>
    <property type="project" value="UniProtKB-SubCell"/>
</dbReference>
<comment type="caution">
    <text evidence="7">The sequence shown here is derived from an EMBL/GenBank/DDBJ whole genome shotgun (WGS) entry which is preliminary data.</text>
</comment>
<dbReference type="GO" id="GO:0015833">
    <property type="term" value="P:peptide transport"/>
    <property type="evidence" value="ECO:0007669"/>
    <property type="project" value="InterPro"/>
</dbReference>
<accession>A0A7W6H359</accession>
<dbReference type="Proteomes" id="UP000542776">
    <property type="component" value="Unassembled WGS sequence"/>
</dbReference>
<dbReference type="SUPFAM" id="SSF52540">
    <property type="entry name" value="P-loop containing nucleoside triphosphate hydrolases"/>
    <property type="match status" value="1"/>
</dbReference>
<dbReference type="NCBIfam" id="TIGR01727">
    <property type="entry name" value="oligo_HPY"/>
    <property type="match status" value="1"/>
</dbReference>
<dbReference type="PROSITE" id="PS50893">
    <property type="entry name" value="ABC_TRANSPORTER_2"/>
    <property type="match status" value="1"/>
</dbReference>
<dbReference type="SMART" id="SM00382">
    <property type="entry name" value="AAA"/>
    <property type="match status" value="1"/>
</dbReference>
<dbReference type="Gene3D" id="3.40.50.300">
    <property type="entry name" value="P-loop containing nucleotide triphosphate hydrolases"/>
    <property type="match status" value="1"/>
</dbReference>
<dbReference type="InterPro" id="IPR013563">
    <property type="entry name" value="Oligopep_ABC_C"/>
</dbReference>
<dbReference type="InterPro" id="IPR027417">
    <property type="entry name" value="P-loop_NTPase"/>
</dbReference>
<dbReference type="RefSeq" id="WP_183199237.1">
    <property type="nucleotide sequence ID" value="NZ_JACIEK010000002.1"/>
</dbReference>
<name>A0A7W6H359_9HYPH</name>
<dbReference type="PROSITE" id="PS00211">
    <property type="entry name" value="ABC_TRANSPORTER_1"/>
    <property type="match status" value="1"/>
</dbReference>
<evidence type="ECO:0000256" key="1">
    <source>
        <dbReference type="ARBA" id="ARBA00004417"/>
    </source>
</evidence>